<evidence type="ECO:0000256" key="12">
    <source>
        <dbReference type="SAM" id="Phobius"/>
    </source>
</evidence>
<feature type="transmembrane region" description="Helical" evidence="12">
    <location>
        <begin position="335"/>
        <end position="359"/>
    </location>
</feature>
<evidence type="ECO:0000256" key="10">
    <source>
        <dbReference type="ARBA" id="ARBA00023136"/>
    </source>
</evidence>
<dbReference type="PANTHER" id="PTHR43221">
    <property type="entry name" value="PROTEASE HTPX"/>
    <property type="match status" value="1"/>
</dbReference>
<dbReference type="InterPro" id="IPR001915">
    <property type="entry name" value="Peptidase_M48"/>
</dbReference>
<keyword evidence="16" id="KW-1185">Reference proteome</keyword>
<evidence type="ECO:0000256" key="1">
    <source>
        <dbReference type="ARBA" id="ARBA00001947"/>
    </source>
</evidence>
<evidence type="ECO:0000256" key="5">
    <source>
        <dbReference type="ARBA" id="ARBA00022723"/>
    </source>
</evidence>
<feature type="compositionally biased region" description="Basic residues" evidence="11">
    <location>
        <begin position="715"/>
        <end position="724"/>
    </location>
</feature>
<keyword evidence="5" id="KW-0479">Metal-binding</keyword>
<dbReference type="STRING" id="68231.AQJ30_33240"/>
<proteinExistence type="predicted"/>
<evidence type="ECO:0000256" key="6">
    <source>
        <dbReference type="ARBA" id="ARBA00022801"/>
    </source>
</evidence>
<evidence type="ECO:0000259" key="14">
    <source>
        <dbReference type="Pfam" id="PF01435"/>
    </source>
</evidence>
<dbReference type="Proteomes" id="UP000053271">
    <property type="component" value="Unassembled WGS sequence"/>
</dbReference>
<dbReference type="AlphaFoldDB" id="A0A124HPZ7"/>
<feature type="transmembrane region" description="Helical" evidence="12">
    <location>
        <begin position="460"/>
        <end position="484"/>
    </location>
</feature>
<feature type="transmembrane region" description="Helical" evidence="12">
    <location>
        <begin position="569"/>
        <end position="592"/>
    </location>
</feature>
<feature type="transmembrane region" description="Helical" evidence="12">
    <location>
        <begin position="247"/>
        <end position="265"/>
    </location>
</feature>
<evidence type="ECO:0000256" key="11">
    <source>
        <dbReference type="SAM" id="MobiDB-lite"/>
    </source>
</evidence>
<feature type="transmembrane region" description="Helical" evidence="12">
    <location>
        <begin position="219"/>
        <end position="241"/>
    </location>
</feature>
<evidence type="ECO:0000256" key="8">
    <source>
        <dbReference type="ARBA" id="ARBA00022989"/>
    </source>
</evidence>
<feature type="transmembrane region" description="Helical" evidence="12">
    <location>
        <begin position="656"/>
        <end position="677"/>
    </location>
</feature>
<dbReference type="PANTHER" id="PTHR43221:SF2">
    <property type="entry name" value="PROTEASE HTPX HOMOLOG"/>
    <property type="match status" value="1"/>
</dbReference>
<feature type="transmembrane region" description="Helical" evidence="12">
    <location>
        <begin position="632"/>
        <end position="650"/>
    </location>
</feature>
<keyword evidence="13" id="KW-0732">Signal</keyword>
<organism evidence="15 16">
    <name type="scientific">Streptomyces longwoodensis</name>
    <dbReference type="NCBI Taxonomy" id="68231"/>
    <lineage>
        <taxon>Bacteria</taxon>
        <taxon>Bacillati</taxon>
        <taxon>Actinomycetota</taxon>
        <taxon>Actinomycetes</taxon>
        <taxon>Kitasatosporales</taxon>
        <taxon>Streptomycetaceae</taxon>
        <taxon>Streptomyces</taxon>
    </lineage>
</organism>
<protein>
    <recommendedName>
        <fullName evidence="14">Peptidase M48 domain-containing protein</fullName>
    </recommendedName>
</protein>
<dbReference type="GO" id="GO:0004222">
    <property type="term" value="F:metalloendopeptidase activity"/>
    <property type="evidence" value="ECO:0007669"/>
    <property type="project" value="InterPro"/>
</dbReference>
<dbReference type="EMBL" id="LMWS01000045">
    <property type="protein sequence ID" value="KUN33763.1"/>
    <property type="molecule type" value="Genomic_DNA"/>
</dbReference>
<evidence type="ECO:0000256" key="7">
    <source>
        <dbReference type="ARBA" id="ARBA00022833"/>
    </source>
</evidence>
<dbReference type="Gene3D" id="3.30.2010.10">
    <property type="entry name" value="Metalloproteases ('zincins'), catalytic domain"/>
    <property type="match status" value="1"/>
</dbReference>
<feature type="transmembrane region" description="Helical" evidence="12">
    <location>
        <begin position="420"/>
        <end position="440"/>
    </location>
</feature>
<sequence length="724" mass="76265">MFVRALLFCVALMAAAVTIAYPAVTSQEHDTGEAYARCWPGAVREFQLTLPISPVEREILLRAPVWPPQPVAEEDGPALERYLAEHCPKPPAHRDELRVGLALGILGVGGFVLYWLSPYWQVFHRRLLRLRPHSGYRPDLADAVFRLADDAGVAVHGVWLNADDYTSNAVAFGHWRRRHVELASGMVRRFDEDPGTFEVVVRHELGHVRHRDLDVTHGVTALWQAFLVLLAVALCFAVSGHAGEPTYLLRLSFHLALLAGVLYAARNAFLQSRELHADAFAVRGGAGPTGQGEERRRSLDAFFVGLAAGRDGSGLPFGTHPALPRRRAALRHPALAGELSAWEAALTGCVALLAVNLLLGDSYDVMLTGWRLGFLEVDTLRPVYSWLALPLLLPAGAVLGAGIRHTVTAWGGGRALPGRLALIALGLYAGLCAGCALHPSQMYGDRSAQVRSMWWSPLTGALGLGLALTAALSVLALAVFALACDAVCGPRAAPRWAGAYGVLVTATWFPAALPGGSAPYVRGVVIGIALLCGAFVRRRPGGTPAAPVPLTPQEPVARTEAPSVTGPRLLLAHAVTAVVTVGAVLVAARLLVRPPDAPLALVAASGLVGHTGVLAGAAAAPYDAEFRRRIRYAVVCLGLSTGAAFLESLGGAVPGIGAGLLLGTAAAGVAVAGRVSTSAVYAFRHRRATAPPAATPSDVVDRPGPAGPRGEPGNRPRRTTGQHR</sequence>
<dbReference type="RefSeq" id="WP_067241301.1">
    <property type="nucleotide sequence ID" value="NZ_KQ948564.1"/>
</dbReference>
<dbReference type="GO" id="GO:0046872">
    <property type="term" value="F:metal ion binding"/>
    <property type="evidence" value="ECO:0007669"/>
    <property type="project" value="UniProtKB-KW"/>
</dbReference>
<feature type="transmembrane region" description="Helical" evidence="12">
    <location>
        <begin position="99"/>
        <end position="116"/>
    </location>
</feature>
<dbReference type="InterPro" id="IPR050083">
    <property type="entry name" value="HtpX_protease"/>
</dbReference>
<evidence type="ECO:0000256" key="4">
    <source>
        <dbReference type="ARBA" id="ARBA00022692"/>
    </source>
</evidence>
<name>A0A124HPZ7_9ACTN</name>
<keyword evidence="9" id="KW-0482">Metalloprotease</keyword>
<feature type="compositionally biased region" description="Low complexity" evidence="11">
    <location>
        <begin position="689"/>
        <end position="713"/>
    </location>
</feature>
<dbReference type="GO" id="GO:0006508">
    <property type="term" value="P:proteolysis"/>
    <property type="evidence" value="ECO:0007669"/>
    <property type="project" value="UniProtKB-KW"/>
</dbReference>
<evidence type="ECO:0000313" key="16">
    <source>
        <dbReference type="Proteomes" id="UP000053271"/>
    </source>
</evidence>
<keyword evidence="7" id="KW-0862">Zinc</keyword>
<feature type="transmembrane region" description="Helical" evidence="12">
    <location>
        <begin position="598"/>
        <end position="620"/>
    </location>
</feature>
<reference evidence="15 16" key="1">
    <citation type="submission" date="2015-10" db="EMBL/GenBank/DDBJ databases">
        <title>Draft genome sequence of Streptomyces longwoodensis DSM 41677, type strain for the species Streptomyces longwoodensis.</title>
        <authorList>
            <person name="Ruckert C."/>
            <person name="Winkler A."/>
            <person name="Kalinowski J."/>
            <person name="Kampfer P."/>
            <person name="Glaeser S."/>
        </authorList>
    </citation>
    <scope>NUCLEOTIDE SEQUENCE [LARGE SCALE GENOMIC DNA]</scope>
    <source>
        <strain evidence="15 16">DSM 41677</strain>
    </source>
</reference>
<evidence type="ECO:0000256" key="13">
    <source>
        <dbReference type="SAM" id="SignalP"/>
    </source>
</evidence>
<accession>A0A124HPZ7</accession>
<dbReference type="Pfam" id="PF01435">
    <property type="entry name" value="Peptidase_M48"/>
    <property type="match status" value="1"/>
</dbReference>
<feature type="signal peptide" evidence="13">
    <location>
        <begin position="1"/>
        <end position="20"/>
    </location>
</feature>
<feature type="transmembrane region" description="Helical" evidence="12">
    <location>
        <begin position="379"/>
        <end position="399"/>
    </location>
</feature>
<evidence type="ECO:0000256" key="3">
    <source>
        <dbReference type="ARBA" id="ARBA00022670"/>
    </source>
</evidence>
<evidence type="ECO:0000313" key="15">
    <source>
        <dbReference type="EMBL" id="KUN33763.1"/>
    </source>
</evidence>
<keyword evidence="6" id="KW-0378">Hydrolase</keyword>
<evidence type="ECO:0000256" key="2">
    <source>
        <dbReference type="ARBA" id="ARBA00022475"/>
    </source>
</evidence>
<keyword evidence="3" id="KW-0645">Protease</keyword>
<gene>
    <name evidence="15" type="ORF">AQJ30_33240</name>
</gene>
<keyword evidence="4 12" id="KW-0812">Transmembrane</keyword>
<feature type="chain" id="PRO_5038987667" description="Peptidase M48 domain-containing protein" evidence="13">
    <location>
        <begin position="21"/>
        <end position="724"/>
    </location>
</feature>
<keyword evidence="10 12" id="KW-0472">Membrane</keyword>
<feature type="transmembrane region" description="Helical" evidence="12">
    <location>
        <begin position="496"/>
        <end position="513"/>
    </location>
</feature>
<feature type="region of interest" description="Disordered" evidence="11">
    <location>
        <begin position="689"/>
        <end position="724"/>
    </location>
</feature>
<comment type="caution">
    <text evidence="15">The sequence shown here is derived from an EMBL/GenBank/DDBJ whole genome shotgun (WGS) entry which is preliminary data.</text>
</comment>
<keyword evidence="8 12" id="KW-1133">Transmembrane helix</keyword>
<comment type="cofactor">
    <cofactor evidence="1">
        <name>Zn(2+)</name>
        <dbReference type="ChEBI" id="CHEBI:29105"/>
    </cofactor>
</comment>
<feature type="transmembrane region" description="Helical" evidence="12">
    <location>
        <begin position="519"/>
        <end position="536"/>
    </location>
</feature>
<dbReference type="GeneID" id="91429450"/>
<feature type="domain" description="Peptidase M48" evidence="14">
    <location>
        <begin position="139"/>
        <end position="333"/>
    </location>
</feature>
<keyword evidence="2" id="KW-1003">Cell membrane</keyword>
<evidence type="ECO:0000256" key="9">
    <source>
        <dbReference type="ARBA" id="ARBA00023049"/>
    </source>
</evidence>